<evidence type="ECO:0000313" key="2">
    <source>
        <dbReference type="Proteomes" id="UP000645610"/>
    </source>
</evidence>
<sequence length="45" mass="4833">MVDEAFDLAPGEVWADRFDPADEAANVLPAVSAAELAAWEAAPWF</sequence>
<dbReference type="AlphaFoldDB" id="A0A931FNQ2"/>
<accession>A0A931FNQ2</accession>
<dbReference type="Proteomes" id="UP000645610">
    <property type="component" value="Unassembled WGS sequence"/>
</dbReference>
<dbReference type="RefSeq" id="WP_196288764.1">
    <property type="nucleotide sequence ID" value="NZ_JADQDP010000008.1"/>
</dbReference>
<gene>
    <name evidence="1" type="ORF">I2I01_22375</name>
</gene>
<comment type="caution">
    <text evidence="1">The sequence shown here is derived from an EMBL/GenBank/DDBJ whole genome shotgun (WGS) entry which is preliminary data.</text>
</comment>
<organism evidence="1 2">
    <name type="scientific">Hymenobacter properus</name>
    <dbReference type="NCBI Taxonomy" id="2791026"/>
    <lineage>
        <taxon>Bacteria</taxon>
        <taxon>Pseudomonadati</taxon>
        <taxon>Bacteroidota</taxon>
        <taxon>Cytophagia</taxon>
        <taxon>Cytophagales</taxon>
        <taxon>Hymenobacteraceae</taxon>
        <taxon>Hymenobacter</taxon>
    </lineage>
</organism>
<keyword evidence="2" id="KW-1185">Reference proteome</keyword>
<dbReference type="EMBL" id="JADQDP010000008">
    <property type="protein sequence ID" value="MBF9144406.1"/>
    <property type="molecule type" value="Genomic_DNA"/>
</dbReference>
<proteinExistence type="predicted"/>
<evidence type="ECO:0000313" key="1">
    <source>
        <dbReference type="EMBL" id="MBF9144406.1"/>
    </source>
</evidence>
<reference evidence="1 2" key="1">
    <citation type="submission" date="2020-11" db="EMBL/GenBank/DDBJ databases">
        <authorList>
            <person name="Kim M.K."/>
        </authorList>
    </citation>
    <scope>NUCLEOTIDE SEQUENCE [LARGE SCALE GENOMIC DNA]</scope>
    <source>
        <strain evidence="1 2">BT439</strain>
    </source>
</reference>
<name>A0A931FNQ2_9BACT</name>
<protein>
    <submittedName>
        <fullName evidence="1">Uncharacterized protein</fullName>
    </submittedName>
</protein>